<accession>A0A1T4K6X1</accession>
<proteinExistence type="predicted"/>
<dbReference type="OrthoDB" id="88338at2"/>
<dbReference type="STRING" id="180163.SAMN02745174_00353"/>
<dbReference type="AlphaFoldDB" id="A0A1T4K6X1"/>
<dbReference type="Proteomes" id="UP000191153">
    <property type="component" value="Unassembled WGS sequence"/>
</dbReference>
<evidence type="ECO:0000313" key="1">
    <source>
        <dbReference type="EMBL" id="SJZ38161.1"/>
    </source>
</evidence>
<protein>
    <submittedName>
        <fullName evidence="1">Uncharacterized protein</fullName>
    </submittedName>
</protein>
<name>A0A1T4K6X1_9FUSO</name>
<dbReference type="EMBL" id="FUWX01000004">
    <property type="protein sequence ID" value="SJZ38161.1"/>
    <property type="molecule type" value="Genomic_DNA"/>
</dbReference>
<evidence type="ECO:0000313" key="2">
    <source>
        <dbReference type="Proteomes" id="UP000191153"/>
    </source>
</evidence>
<sequence length="103" mass="11989">MRDRIGALGQYIVKETGKPFNFKLIKTSTVYKGILFTVGTEDFLVTDDKRELLATTELIGMRTALDYPVKLAKRYTHAKFQHIDKKKEEIFIVNGKKYYIVRL</sequence>
<reference evidence="1 2" key="1">
    <citation type="submission" date="2017-02" db="EMBL/GenBank/DDBJ databases">
        <authorList>
            <person name="Peterson S.W."/>
        </authorList>
    </citation>
    <scope>NUCLEOTIDE SEQUENCE [LARGE SCALE GENOMIC DNA]</scope>
    <source>
        <strain evidence="1 2">ATCC 700028</strain>
    </source>
</reference>
<keyword evidence="2" id="KW-1185">Reference proteome</keyword>
<dbReference type="RefSeq" id="WP_078692889.1">
    <property type="nucleotide sequence ID" value="NZ_FUWX01000004.1"/>
</dbReference>
<gene>
    <name evidence="1" type="ORF">SAMN02745174_00353</name>
</gene>
<organism evidence="1 2">
    <name type="scientific">Cetobacterium ceti</name>
    <dbReference type="NCBI Taxonomy" id="180163"/>
    <lineage>
        <taxon>Bacteria</taxon>
        <taxon>Fusobacteriati</taxon>
        <taxon>Fusobacteriota</taxon>
        <taxon>Fusobacteriia</taxon>
        <taxon>Fusobacteriales</taxon>
        <taxon>Fusobacteriaceae</taxon>
        <taxon>Cetobacterium</taxon>
    </lineage>
</organism>